<feature type="compositionally biased region" description="Basic and acidic residues" evidence="1">
    <location>
        <begin position="45"/>
        <end position="58"/>
    </location>
</feature>
<name>A0AAE1QD18_9EUCA</name>
<feature type="compositionally biased region" description="Gly residues" evidence="1">
    <location>
        <begin position="67"/>
        <end position="77"/>
    </location>
</feature>
<comment type="caution">
    <text evidence="2">The sequence shown here is derived from an EMBL/GenBank/DDBJ whole genome shotgun (WGS) entry which is preliminary data.</text>
</comment>
<dbReference type="Proteomes" id="UP001292094">
    <property type="component" value="Unassembled WGS sequence"/>
</dbReference>
<feature type="region of interest" description="Disordered" evidence="1">
    <location>
        <begin position="1"/>
        <end position="77"/>
    </location>
</feature>
<dbReference type="EMBL" id="JAWZYT010000400">
    <property type="protein sequence ID" value="KAK4323965.1"/>
    <property type="molecule type" value="Genomic_DNA"/>
</dbReference>
<reference evidence="2" key="1">
    <citation type="submission" date="2023-11" db="EMBL/GenBank/DDBJ databases">
        <title>Genome assemblies of two species of porcelain crab, Petrolisthes cinctipes and Petrolisthes manimaculis (Anomura: Porcellanidae).</title>
        <authorList>
            <person name="Angst P."/>
        </authorList>
    </citation>
    <scope>NUCLEOTIDE SEQUENCE</scope>
    <source>
        <strain evidence="2">PB745_02</strain>
        <tissue evidence="2">Gill</tissue>
    </source>
</reference>
<evidence type="ECO:0000313" key="3">
    <source>
        <dbReference type="Proteomes" id="UP001292094"/>
    </source>
</evidence>
<feature type="compositionally biased region" description="Acidic residues" evidence="1">
    <location>
        <begin position="7"/>
        <end position="44"/>
    </location>
</feature>
<evidence type="ECO:0000313" key="2">
    <source>
        <dbReference type="EMBL" id="KAK4323965.1"/>
    </source>
</evidence>
<accession>A0AAE1QD18</accession>
<sequence>MSNYVSENDDDDDDNDDDDDEEEEEEKEDEEDNNNDDGDGDDDEALKSVDDFSKVGREEGEELNEGEGAGGRAEGRL</sequence>
<protein>
    <submittedName>
        <fullName evidence="2">Uncharacterized protein</fullName>
    </submittedName>
</protein>
<proteinExistence type="predicted"/>
<evidence type="ECO:0000256" key="1">
    <source>
        <dbReference type="SAM" id="MobiDB-lite"/>
    </source>
</evidence>
<organism evidence="2 3">
    <name type="scientific">Petrolisthes manimaculis</name>
    <dbReference type="NCBI Taxonomy" id="1843537"/>
    <lineage>
        <taxon>Eukaryota</taxon>
        <taxon>Metazoa</taxon>
        <taxon>Ecdysozoa</taxon>
        <taxon>Arthropoda</taxon>
        <taxon>Crustacea</taxon>
        <taxon>Multicrustacea</taxon>
        <taxon>Malacostraca</taxon>
        <taxon>Eumalacostraca</taxon>
        <taxon>Eucarida</taxon>
        <taxon>Decapoda</taxon>
        <taxon>Pleocyemata</taxon>
        <taxon>Anomura</taxon>
        <taxon>Galatheoidea</taxon>
        <taxon>Porcellanidae</taxon>
        <taxon>Petrolisthes</taxon>
    </lineage>
</organism>
<dbReference type="AlphaFoldDB" id="A0AAE1QD18"/>
<keyword evidence="3" id="KW-1185">Reference proteome</keyword>
<gene>
    <name evidence="2" type="ORF">Pmani_005381</name>
</gene>